<gene>
    <name evidence="1" type="ORF">B4N89_26270</name>
</gene>
<proteinExistence type="predicted"/>
<dbReference type="AlphaFoldDB" id="A0A1T3P4U5"/>
<name>A0A1T3P4U5_9ACTN</name>
<evidence type="ECO:0000313" key="2">
    <source>
        <dbReference type="Proteomes" id="UP000190037"/>
    </source>
</evidence>
<protein>
    <submittedName>
        <fullName evidence="1">Uncharacterized protein</fullName>
    </submittedName>
</protein>
<reference evidence="1 2" key="1">
    <citation type="submission" date="2017-03" db="EMBL/GenBank/DDBJ databases">
        <title>Draft genome sequence of Streptomyces scabrisporus NF3, endophyte isolated from Amphipterygium adstringens.</title>
        <authorList>
            <person name="Vazquez M."/>
            <person name="Ceapa C.D."/>
            <person name="Rodriguez Luna D."/>
            <person name="Sanchez Esquivel S."/>
        </authorList>
    </citation>
    <scope>NUCLEOTIDE SEQUENCE [LARGE SCALE GENOMIC DNA]</scope>
    <source>
        <strain evidence="1 2">NF3</strain>
    </source>
</reference>
<dbReference type="EMBL" id="MWQN01000001">
    <property type="protein sequence ID" value="OPC83971.1"/>
    <property type="molecule type" value="Genomic_DNA"/>
</dbReference>
<accession>A0A1T3P4U5</accession>
<keyword evidence="2" id="KW-1185">Reference proteome</keyword>
<sequence length="213" mass="23523">MVGLLQTFETARTFLRCLSLADVHLLPSVPGGHATLAWSAPGTPIPRAFDDERNLVGWFEEVPEYLGRVDATMHVWPVGAHRAGDLEATAANGTSATFRRPTTEHPSAPDRPMTIGVVTDDDAGLVLTDRGIWQTLLPQPMDLVPLGANLGTYLAGLAPGDEVLPYQWCLRALRHYWIGIVFVLDRRAALYCPCGRDTMHHHPSWEDLREARP</sequence>
<comment type="caution">
    <text evidence="1">The sequence shown here is derived from an EMBL/GenBank/DDBJ whole genome shotgun (WGS) entry which is preliminary data.</text>
</comment>
<organism evidence="1 2">
    <name type="scientific">Embleya scabrispora</name>
    <dbReference type="NCBI Taxonomy" id="159449"/>
    <lineage>
        <taxon>Bacteria</taxon>
        <taxon>Bacillati</taxon>
        <taxon>Actinomycetota</taxon>
        <taxon>Actinomycetes</taxon>
        <taxon>Kitasatosporales</taxon>
        <taxon>Streptomycetaceae</taxon>
        <taxon>Embleya</taxon>
    </lineage>
</organism>
<dbReference type="Proteomes" id="UP000190037">
    <property type="component" value="Unassembled WGS sequence"/>
</dbReference>
<evidence type="ECO:0000313" key="1">
    <source>
        <dbReference type="EMBL" id="OPC83971.1"/>
    </source>
</evidence>